<organism evidence="1">
    <name type="scientific">Arion vulgaris</name>
    <dbReference type="NCBI Taxonomy" id="1028688"/>
    <lineage>
        <taxon>Eukaryota</taxon>
        <taxon>Metazoa</taxon>
        <taxon>Spiralia</taxon>
        <taxon>Lophotrochozoa</taxon>
        <taxon>Mollusca</taxon>
        <taxon>Gastropoda</taxon>
        <taxon>Heterobranchia</taxon>
        <taxon>Euthyneura</taxon>
        <taxon>Panpulmonata</taxon>
        <taxon>Eupulmonata</taxon>
        <taxon>Stylommatophora</taxon>
        <taxon>Helicina</taxon>
        <taxon>Arionoidea</taxon>
        <taxon>Arionidae</taxon>
        <taxon>Arion</taxon>
    </lineage>
</organism>
<feature type="non-terminal residue" evidence="1">
    <location>
        <position position="1"/>
    </location>
</feature>
<protein>
    <submittedName>
        <fullName evidence="1">Uncharacterized protein</fullName>
    </submittedName>
</protein>
<proteinExistence type="predicted"/>
<dbReference type="EMBL" id="HACG01019045">
    <property type="protein sequence ID" value="CEK65910.1"/>
    <property type="molecule type" value="Transcribed_RNA"/>
</dbReference>
<reference evidence="1" key="1">
    <citation type="submission" date="2014-12" db="EMBL/GenBank/DDBJ databases">
        <title>Insight into the proteome of Arion vulgaris.</title>
        <authorList>
            <person name="Aradska J."/>
            <person name="Bulat T."/>
            <person name="Smidak R."/>
            <person name="Sarate P."/>
            <person name="Gangsoo J."/>
            <person name="Sialana F."/>
            <person name="Bilban M."/>
            <person name="Lubec G."/>
        </authorList>
    </citation>
    <scope>NUCLEOTIDE SEQUENCE</scope>
    <source>
        <tissue evidence="1">Skin</tissue>
    </source>
</reference>
<sequence length="59" mass="6883">AEFWYLPQTALRLTQSQLGTKKTFGSNGSQFDVDHITYVFHWPEKTNTDLTLHSLYHIV</sequence>
<accession>A0A0B6ZDX4</accession>
<dbReference type="AlphaFoldDB" id="A0A0B6ZDX4"/>
<gene>
    <name evidence="1" type="primary">ORF56689</name>
</gene>
<name>A0A0B6ZDX4_9EUPU</name>
<evidence type="ECO:0000313" key="1">
    <source>
        <dbReference type="EMBL" id="CEK65910.1"/>
    </source>
</evidence>